<dbReference type="EMBL" id="JASNQZ010000011">
    <property type="protein sequence ID" value="KAL0951205.1"/>
    <property type="molecule type" value="Genomic_DNA"/>
</dbReference>
<keyword evidence="2" id="KW-1185">Reference proteome</keyword>
<evidence type="ECO:0000313" key="1">
    <source>
        <dbReference type="EMBL" id="KAL0951205.1"/>
    </source>
</evidence>
<evidence type="ECO:0000313" key="2">
    <source>
        <dbReference type="Proteomes" id="UP001556367"/>
    </source>
</evidence>
<name>A0ABR3J7R9_9AGAR</name>
<comment type="caution">
    <text evidence="1">The sequence shown here is derived from an EMBL/GenBank/DDBJ whole genome shotgun (WGS) entry which is preliminary data.</text>
</comment>
<sequence length="155" mass="18056">MSDFRLFLSNLQHPLPSGSIMSNMPNPDHNQNVYNVDDFDVPDMRLPSYRASQSSSWRYHPYPRTATRRHWDPFWDDFEAPFDFPASYQEPSPPPIDFFAHRNTAIQVMEERAVETDAGDIVVDKARTRCRYYILIVLEHLVAAANRIVRNSAKI</sequence>
<organism evidence="1 2">
    <name type="scientific">Hohenbuehelia grisea</name>
    <dbReference type="NCBI Taxonomy" id="104357"/>
    <lineage>
        <taxon>Eukaryota</taxon>
        <taxon>Fungi</taxon>
        <taxon>Dikarya</taxon>
        <taxon>Basidiomycota</taxon>
        <taxon>Agaricomycotina</taxon>
        <taxon>Agaricomycetes</taxon>
        <taxon>Agaricomycetidae</taxon>
        <taxon>Agaricales</taxon>
        <taxon>Pleurotineae</taxon>
        <taxon>Pleurotaceae</taxon>
        <taxon>Hohenbuehelia</taxon>
    </lineage>
</organism>
<proteinExistence type="predicted"/>
<dbReference type="Proteomes" id="UP001556367">
    <property type="component" value="Unassembled WGS sequence"/>
</dbReference>
<protein>
    <submittedName>
        <fullName evidence="1">Uncharacterized protein</fullName>
    </submittedName>
</protein>
<reference evidence="2" key="1">
    <citation type="submission" date="2024-06" db="EMBL/GenBank/DDBJ databases">
        <title>Multi-omics analyses provide insights into the biosynthesis of the anticancer antibiotic pleurotin in Hohenbuehelia grisea.</title>
        <authorList>
            <person name="Weaver J.A."/>
            <person name="Alberti F."/>
        </authorList>
    </citation>
    <scope>NUCLEOTIDE SEQUENCE [LARGE SCALE GENOMIC DNA]</scope>
    <source>
        <strain evidence="2">T-177</strain>
    </source>
</reference>
<accession>A0ABR3J7R9</accession>
<gene>
    <name evidence="1" type="ORF">HGRIS_007931</name>
</gene>